<gene>
    <name evidence="3" type="ORF">EP57_06340</name>
</gene>
<keyword evidence="1" id="KW-0808">Transferase</keyword>
<dbReference type="Proteomes" id="UP000029844">
    <property type="component" value="Unassembled WGS sequence"/>
</dbReference>
<dbReference type="OrthoDB" id="9811589at2"/>
<sequence>MSYEYFPNFYDALMDEELYDNWFSFAKPYLPEPGGKVLDVACGTAELAVRLAKDDFEVTGVDLSEEMLAVASEKALREDVPLTLLQQDMSQMEALDIFDLVTCFCDSLNYLETEAQVHGTLQSVYANLKEGGIFLFDVHSVYKVDECFKDYSYGDSDIEISCVWNSFPGEFPHSVEHELTFFRETPNGLYERYDELHKERTYPVEWYRKAITEAGFRKIKICADFTNSEPTKTSERIFFICEK</sequence>
<reference evidence="3 4" key="1">
    <citation type="submission" date="2014-05" db="EMBL/GenBank/DDBJ databases">
        <title>Novel Listeriaceae from food processing environments.</title>
        <authorList>
            <person name="den Bakker H.C."/>
        </authorList>
    </citation>
    <scope>NUCLEOTIDE SEQUENCE [LARGE SCALE GENOMIC DNA]</scope>
    <source>
        <strain evidence="3 4">FSL A5-0281</strain>
    </source>
</reference>
<name>A0A099W914_9LIST</name>
<dbReference type="eggNOG" id="COG2227">
    <property type="taxonomic scope" value="Bacteria"/>
</dbReference>
<dbReference type="GO" id="GO:0016740">
    <property type="term" value="F:transferase activity"/>
    <property type="evidence" value="ECO:0007669"/>
    <property type="project" value="UniProtKB-KW"/>
</dbReference>
<dbReference type="Gene3D" id="3.40.50.150">
    <property type="entry name" value="Vaccinia Virus protein VP39"/>
    <property type="match status" value="1"/>
</dbReference>
<proteinExistence type="predicted"/>
<dbReference type="RefSeq" id="WP_036085240.1">
    <property type="nucleotide sequence ID" value="NZ_CBCSHQ010000017.1"/>
</dbReference>
<evidence type="ECO:0000259" key="2">
    <source>
        <dbReference type="Pfam" id="PF13649"/>
    </source>
</evidence>
<dbReference type="InterPro" id="IPR041698">
    <property type="entry name" value="Methyltransf_25"/>
</dbReference>
<dbReference type="SUPFAM" id="SSF53335">
    <property type="entry name" value="S-adenosyl-L-methionine-dependent methyltransferases"/>
    <property type="match status" value="1"/>
</dbReference>
<dbReference type="InterPro" id="IPR029063">
    <property type="entry name" value="SAM-dependent_MTases_sf"/>
</dbReference>
<dbReference type="STRING" id="1552123.EP57_06340"/>
<evidence type="ECO:0000313" key="3">
    <source>
        <dbReference type="EMBL" id="KGL41457.1"/>
    </source>
</evidence>
<feature type="domain" description="Methyltransferase" evidence="2">
    <location>
        <begin position="37"/>
        <end position="132"/>
    </location>
</feature>
<dbReference type="PANTHER" id="PTHR43861">
    <property type="entry name" value="TRANS-ACONITATE 2-METHYLTRANSFERASE-RELATED"/>
    <property type="match status" value="1"/>
</dbReference>
<evidence type="ECO:0000313" key="4">
    <source>
        <dbReference type="Proteomes" id="UP000029844"/>
    </source>
</evidence>
<protein>
    <recommendedName>
        <fullName evidence="2">Methyltransferase domain-containing protein</fullName>
    </recommendedName>
</protein>
<dbReference type="EMBL" id="JNFA01000019">
    <property type="protein sequence ID" value="KGL41457.1"/>
    <property type="molecule type" value="Genomic_DNA"/>
</dbReference>
<accession>A0A099W914</accession>
<keyword evidence="4" id="KW-1185">Reference proteome</keyword>
<dbReference type="GeneID" id="58716998"/>
<dbReference type="AlphaFoldDB" id="A0A099W914"/>
<dbReference type="CDD" id="cd02440">
    <property type="entry name" value="AdoMet_MTases"/>
    <property type="match status" value="1"/>
</dbReference>
<comment type="caution">
    <text evidence="3">The sequence shown here is derived from an EMBL/GenBank/DDBJ whole genome shotgun (WGS) entry which is preliminary data.</text>
</comment>
<dbReference type="Gene3D" id="2.20.25.110">
    <property type="entry name" value="S-adenosyl-L-methionine-dependent methyltransferases"/>
    <property type="match status" value="1"/>
</dbReference>
<dbReference type="Pfam" id="PF13649">
    <property type="entry name" value="Methyltransf_25"/>
    <property type="match status" value="1"/>
</dbReference>
<organism evidence="3 4">
    <name type="scientific">Listeria booriae</name>
    <dbReference type="NCBI Taxonomy" id="1552123"/>
    <lineage>
        <taxon>Bacteria</taxon>
        <taxon>Bacillati</taxon>
        <taxon>Bacillota</taxon>
        <taxon>Bacilli</taxon>
        <taxon>Bacillales</taxon>
        <taxon>Listeriaceae</taxon>
        <taxon>Listeria</taxon>
    </lineage>
</organism>
<evidence type="ECO:0000256" key="1">
    <source>
        <dbReference type="ARBA" id="ARBA00022679"/>
    </source>
</evidence>